<feature type="compositionally biased region" description="Low complexity" evidence="1">
    <location>
        <begin position="56"/>
        <end position="66"/>
    </location>
</feature>
<dbReference type="AlphaFoldDB" id="A0A2S5B0P3"/>
<dbReference type="EMBL" id="PJQD01000122">
    <property type="protein sequence ID" value="POY70347.1"/>
    <property type="molecule type" value="Genomic_DNA"/>
</dbReference>
<feature type="transmembrane region" description="Helical" evidence="2">
    <location>
        <begin position="89"/>
        <end position="109"/>
    </location>
</feature>
<name>A0A2S5B0P3_9BASI</name>
<sequence>MFTRALVPTARTFARQPAMQSRVALAVRRAPSPAFALAQRRMYANQPSGTSEHAGKPVTSTSHPTVPKTPPKPTAFFARKNIGLEVTPLMAFIGTIVTVAIGFLIHAVVTDDDIQHRHGVPVDDELKKVIGDKTADQYKK</sequence>
<organism evidence="3 4">
    <name type="scientific">Rhodotorula taiwanensis</name>
    <dbReference type="NCBI Taxonomy" id="741276"/>
    <lineage>
        <taxon>Eukaryota</taxon>
        <taxon>Fungi</taxon>
        <taxon>Dikarya</taxon>
        <taxon>Basidiomycota</taxon>
        <taxon>Pucciniomycotina</taxon>
        <taxon>Microbotryomycetes</taxon>
        <taxon>Sporidiobolales</taxon>
        <taxon>Sporidiobolaceae</taxon>
        <taxon>Rhodotorula</taxon>
    </lineage>
</organism>
<keyword evidence="2" id="KW-1133">Transmembrane helix</keyword>
<proteinExistence type="predicted"/>
<feature type="region of interest" description="Disordered" evidence="1">
    <location>
        <begin position="41"/>
        <end position="73"/>
    </location>
</feature>
<keyword evidence="4" id="KW-1185">Reference proteome</keyword>
<comment type="caution">
    <text evidence="3">The sequence shown here is derived from an EMBL/GenBank/DDBJ whole genome shotgun (WGS) entry which is preliminary data.</text>
</comment>
<dbReference type="Proteomes" id="UP000237144">
    <property type="component" value="Unassembled WGS sequence"/>
</dbReference>
<accession>A0A2S5B0P3</accession>
<reference evidence="3 4" key="1">
    <citation type="journal article" date="2018" name="Front. Microbiol.">
        <title>Prospects for Fungal Bioremediation of Acidic Radioactive Waste Sites: Characterization and Genome Sequence of Rhodotorula taiwanensis MD1149.</title>
        <authorList>
            <person name="Tkavc R."/>
            <person name="Matrosova V.Y."/>
            <person name="Grichenko O.E."/>
            <person name="Gostincar C."/>
            <person name="Volpe R.P."/>
            <person name="Klimenkova P."/>
            <person name="Gaidamakova E.K."/>
            <person name="Zhou C.E."/>
            <person name="Stewart B.J."/>
            <person name="Lyman M.G."/>
            <person name="Malfatti S.A."/>
            <person name="Rubinfeld B."/>
            <person name="Courtot M."/>
            <person name="Singh J."/>
            <person name="Dalgard C.L."/>
            <person name="Hamilton T."/>
            <person name="Frey K.G."/>
            <person name="Gunde-Cimerman N."/>
            <person name="Dugan L."/>
            <person name="Daly M.J."/>
        </authorList>
    </citation>
    <scope>NUCLEOTIDE SEQUENCE [LARGE SCALE GENOMIC DNA]</scope>
    <source>
        <strain evidence="3 4">MD1149</strain>
    </source>
</reference>
<evidence type="ECO:0000256" key="2">
    <source>
        <dbReference type="SAM" id="Phobius"/>
    </source>
</evidence>
<keyword evidence="2" id="KW-0472">Membrane</keyword>
<evidence type="ECO:0000313" key="4">
    <source>
        <dbReference type="Proteomes" id="UP000237144"/>
    </source>
</evidence>
<evidence type="ECO:0000313" key="3">
    <source>
        <dbReference type="EMBL" id="POY70347.1"/>
    </source>
</evidence>
<gene>
    <name evidence="3" type="ORF">BMF94_6627</name>
</gene>
<protein>
    <submittedName>
        <fullName evidence="3">Uncharacterized protein</fullName>
    </submittedName>
</protein>
<keyword evidence="2" id="KW-0812">Transmembrane</keyword>
<evidence type="ECO:0000256" key="1">
    <source>
        <dbReference type="SAM" id="MobiDB-lite"/>
    </source>
</evidence>